<keyword evidence="4" id="KW-1185">Reference proteome</keyword>
<organism evidence="5">
    <name type="scientific">Onchocerca flexuosa</name>
    <dbReference type="NCBI Taxonomy" id="387005"/>
    <lineage>
        <taxon>Eukaryota</taxon>
        <taxon>Metazoa</taxon>
        <taxon>Ecdysozoa</taxon>
        <taxon>Nematoda</taxon>
        <taxon>Chromadorea</taxon>
        <taxon>Rhabditida</taxon>
        <taxon>Spirurina</taxon>
        <taxon>Spiruromorpha</taxon>
        <taxon>Filarioidea</taxon>
        <taxon>Onchocercidae</taxon>
        <taxon>Onchocerca</taxon>
    </lineage>
</organism>
<dbReference type="InterPro" id="IPR008530">
    <property type="entry name" value="CCDC22"/>
</dbReference>
<dbReference type="Pfam" id="PF05667">
    <property type="entry name" value="CCDC22_CC"/>
    <property type="match status" value="1"/>
</dbReference>
<reference evidence="5" key="1">
    <citation type="submission" date="2016-06" db="UniProtKB">
        <authorList>
            <consortium name="WormBaseParasite"/>
        </authorList>
    </citation>
    <scope>IDENTIFICATION</scope>
</reference>
<dbReference type="PANTHER" id="PTHR15668:SF4">
    <property type="entry name" value="COILED-COIL DOMAIN-CONTAINING PROTEIN 22"/>
    <property type="match status" value="1"/>
</dbReference>
<evidence type="ECO:0000259" key="2">
    <source>
        <dbReference type="Pfam" id="PF05667"/>
    </source>
</evidence>
<reference evidence="3 4" key="2">
    <citation type="submission" date="2018-11" db="EMBL/GenBank/DDBJ databases">
        <authorList>
            <consortium name="Pathogen Informatics"/>
        </authorList>
    </citation>
    <scope>NUCLEOTIDE SEQUENCE [LARGE SCALE GENOMIC DNA]</scope>
</reference>
<dbReference type="WBParaSite" id="OFLC_0000368401-mRNA-1">
    <property type="protein sequence ID" value="OFLC_0000368401-mRNA-1"/>
    <property type="gene ID" value="OFLC_0000368401"/>
</dbReference>
<evidence type="ECO:0000256" key="1">
    <source>
        <dbReference type="ARBA" id="ARBA00017553"/>
    </source>
</evidence>
<dbReference type="InterPro" id="IPR048348">
    <property type="entry name" value="CCDC22_CC"/>
</dbReference>
<dbReference type="GO" id="GO:2000060">
    <property type="term" value="P:positive regulation of ubiquitin-dependent protein catabolic process"/>
    <property type="evidence" value="ECO:0007669"/>
    <property type="project" value="TreeGrafter"/>
</dbReference>
<dbReference type="STRING" id="387005.A0A183H873"/>
<evidence type="ECO:0000313" key="3">
    <source>
        <dbReference type="EMBL" id="VDO37426.1"/>
    </source>
</evidence>
<dbReference type="EMBL" id="UZAJ01002555">
    <property type="protein sequence ID" value="VDO37426.1"/>
    <property type="molecule type" value="Genomic_DNA"/>
</dbReference>
<feature type="domain" description="CCDC22 coiled-coil" evidence="2">
    <location>
        <begin position="1"/>
        <end position="117"/>
    </location>
</feature>
<protein>
    <recommendedName>
        <fullName evidence="1">Coiled-coil domain-containing protein 22 homolog</fullName>
    </recommendedName>
</protein>
<dbReference type="Proteomes" id="UP000267606">
    <property type="component" value="Unassembled WGS sequence"/>
</dbReference>
<dbReference type="GO" id="GO:0097602">
    <property type="term" value="F:cullin family protein binding"/>
    <property type="evidence" value="ECO:0007669"/>
    <property type="project" value="TreeGrafter"/>
</dbReference>
<gene>
    <name evidence="3" type="ORF">OFLC_LOCUS3686</name>
</gene>
<proteinExistence type="predicted"/>
<name>A0A183H873_9BILA</name>
<evidence type="ECO:0000313" key="4">
    <source>
        <dbReference type="Proteomes" id="UP000267606"/>
    </source>
</evidence>
<evidence type="ECO:0000313" key="5">
    <source>
        <dbReference type="WBParaSite" id="OFLC_0000368401-mRNA-1"/>
    </source>
</evidence>
<dbReference type="AlphaFoldDB" id="A0A183H873"/>
<accession>A0A183H873</accession>
<sequence length="150" mass="17595">QINRNIYTKHIFDIVGNIRKQQNEINKVCSSNIIAVENLCLQKEIKSNAGKLERSFTVVEGKLYKDVEKDASMQKAYRLLMKIHGEYSSVITGIDFSGQLEREIEELNDQIAMQHQKNIDEKFERIVNDWMEIKKENVALKELLFKKYDN</sequence>
<dbReference type="PANTHER" id="PTHR15668">
    <property type="entry name" value="JM1 PROTEIN"/>
    <property type="match status" value="1"/>
</dbReference>